<feature type="compositionally biased region" description="Basic and acidic residues" evidence="1">
    <location>
        <begin position="20"/>
        <end position="30"/>
    </location>
</feature>
<dbReference type="OrthoDB" id="9151183at2"/>
<accession>A0A239DHW0</accession>
<keyword evidence="3" id="KW-1185">Reference proteome</keyword>
<organism evidence="2 3">
    <name type="scientific">Noviherbaspirillum humi</name>
    <dbReference type="NCBI Taxonomy" id="1688639"/>
    <lineage>
        <taxon>Bacteria</taxon>
        <taxon>Pseudomonadati</taxon>
        <taxon>Pseudomonadota</taxon>
        <taxon>Betaproteobacteria</taxon>
        <taxon>Burkholderiales</taxon>
        <taxon>Oxalobacteraceae</taxon>
        <taxon>Noviherbaspirillum</taxon>
    </lineage>
</organism>
<reference evidence="2 3" key="1">
    <citation type="submission" date="2017-06" db="EMBL/GenBank/DDBJ databases">
        <authorList>
            <person name="Kim H.J."/>
            <person name="Triplett B.A."/>
        </authorList>
    </citation>
    <scope>NUCLEOTIDE SEQUENCE [LARGE SCALE GENOMIC DNA]</scope>
    <source>
        <strain evidence="2 3">U15</strain>
    </source>
</reference>
<evidence type="ECO:0000313" key="2">
    <source>
        <dbReference type="EMBL" id="SNS31859.1"/>
    </source>
</evidence>
<gene>
    <name evidence="2" type="ORF">SAMN06265795_102190</name>
</gene>
<dbReference type="RefSeq" id="WP_143131114.1">
    <property type="nucleotide sequence ID" value="NZ_FZOT01000002.1"/>
</dbReference>
<sequence>MATKTKSANKNIHTVRDKRKNNEMREESKSIHNTNTARIKQKSKKEKLRPLSNHAEAKADGYRTTAVTPKYKRTGPTSVAQPAKEPNAAPNKMPPKKAITSAVNSVVAAKPPLRIDKLTLAVLMDDVSEIERTVVSKQFRTWLKAGTVQRGSTKGKGFKHSYVCSFSDKSNLEFRVNPSRSQVAKQFMNVTLNPDYLNDQHVEDLKAMLSKLFPGRSDEIIRRLRVYRIDVRADFPVDVNSLIIRQGRAKKESKFFVATDKEGRVETIYLGSVYSEKHSVVYDQNASDDFKRKVGEPTNLPPLEHVRVAPKDDAEVVISRTRFEVRRVYDDLPHLDVLERWTAPFDRWDVWQIRDMPQLKKDAAFWMYLDVVRWRGFAGARMYLTAHGCTEVDRFEKLLEKFKVKWWQPETMALEMQSAFRSSKLWELLKR</sequence>
<proteinExistence type="predicted"/>
<name>A0A239DHW0_9BURK</name>
<protein>
    <submittedName>
        <fullName evidence="2">Uncharacterized protein</fullName>
    </submittedName>
</protein>
<feature type="compositionally biased region" description="Polar residues" evidence="1">
    <location>
        <begin position="1"/>
        <end position="12"/>
    </location>
</feature>
<evidence type="ECO:0000256" key="1">
    <source>
        <dbReference type="SAM" id="MobiDB-lite"/>
    </source>
</evidence>
<evidence type="ECO:0000313" key="3">
    <source>
        <dbReference type="Proteomes" id="UP000198284"/>
    </source>
</evidence>
<dbReference type="Proteomes" id="UP000198284">
    <property type="component" value="Unassembled WGS sequence"/>
</dbReference>
<dbReference type="AlphaFoldDB" id="A0A239DHW0"/>
<dbReference type="EMBL" id="FZOT01000002">
    <property type="protein sequence ID" value="SNS31859.1"/>
    <property type="molecule type" value="Genomic_DNA"/>
</dbReference>
<feature type="region of interest" description="Disordered" evidence="1">
    <location>
        <begin position="1"/>
        <end position="96"/>
    </location>
</feature>
<feature type="compositionally biased region" description="Low complexity" evidence="1">
    <location>
        <begin position="80"/>
        <end position="91"/>
    </location>
</feature>